<evidence type="ECO:0000313" key="1">
    <source>
        <dbReference type="Proteomes" id="UP000887578"/>
    </source>
</evidence>
<dbReference type="Proteomes" id="UP000887578">
    <property type="component" value="Unplaced"/>
</dbReference>
<name>A0A914Q1F5_9BILA</name>
<accession>A0A914Q1F5</accession>
<proteinExistence type="predicted"/>
<organism evidence="1 2">
    <name type="scientific">Panagrolaimus davidi</name>
    <dbReference type="NCBI Taxonomy" id="227884"/>
    <lineage>
        <taxon>Eukaryota</taxon>
        <taxon>Metazoa</taxon>
        <taxon>Ecdysozoa</taxon>
        <taxon>Nematoda</taxon>
        <taxon>Chromadorea</taxon>
        <taxon>Rhabditida</taxon>
        <taxon>Tylenchina</taxon>
        <taxon>Panagrolaimomorpha</taxon>
        <taxon>Panagrolaimoidea</taxon>
        <taxon>Panagrolaimidae</taxon>
        <taxon>Panagrolaimus</taxon>
    </lineage>
</organism>
<sequence>MADFVDCDLSETEPANESIDVFHNDEPPAKKRRGANIKYKYVEEVESSDDLKQKANVAGLTKINTQNGNVYYECKNPSCCYKWKAKRTYEFKYLIYETEYAHDHENAERKTGLTKDMKDIVDKRMSGNERVNANAVIQAFLNAGIKKLPTSVQINNYVSHKKRTLKLTPALSRT</sequence>
<protein>
    <submittedName>
        <fullName evidence="2">FLYWCH-type domain-containing protein</fullName>
    </submittedName>
</protein>
<reference evidence="2" key="1">
    <citation type="submission" date="2022-11" db="UniProtKB">
        <authorList>
            <consortium name="WormBaseParasite"/>
        </authorList>
    </citation>
    <scope>IDENTIFICATION</scope>
</reference>
<dbReference type="WBParaSite" id="PDA_v2.g24971.t1">
    <property type="protein sequence ID" value="PDA_v2.g24971.t1"/>
    <property type="gene ID" value="PDA_v2.g24971"/>
</dbReference>
<keyword evidence="1" id="KW-1185">Reference proteome</keyword>
<evidence type="ECO:0000313" key="2">
    <source>
        <dbReference type="WBParaSite" id="PDA_v2.g24971.t1"/>
    </source>
</evidence>
<dbReference type="AlphaFoldDB" id="A0A914Q1F5"/>